<dbReference type="VEuPathDB" id="FungiDB:MGL_0955"/>
<dbReference type="Gene3D" id="3.40.50.10320">
    <property type="entry name" value="LmbE-like"/>
    <property type="match status" value="1"/>
</dbReference>
<protein>
    <recommendedName>
        <fullName evidence="2">N-acetylglucosaminylphosphatidylinositol deacetylase</fullName>
        <ecNumber evidence="2">3.5.1.89</ecNumber>
    </recommendedName>
</protein>
<dbReference type="GO" id="GO:0005783">
    <property type="term" value="C:endoplasmic reticulum"/>
    <property type="evidence" value="ECO:0007669"/>
    <property type="project" value="TreeGrafter"/>
</dbReference>
<dbReference type="OMA" id="YVLESVN"/>
<dbReference type="OrthoDB" id="440160at2759"/>
<dbReference type="Pfam" id="PF02585">
    <property type="entry name" value="PIG-L"/>
    <property type="match status" value="1"/>
</dbReference>
<evidence type="ECO:0000313" key="4">
    <source>
        <dbReference type="EMBL" id="EDP44473.1"/>
    </source>
</evidence>
<comment type="caution">
    <text evidence="4">The sequence shown here is derived from an EMBL/GenBank/DDBJ whole genome shotgun (WGS) entry which is preliminary data.</text>
</comment>
<dbReference type="AlphaFoldDB" id="A8PVU1"/>
<evidence type="ECO:0000256" key="2">
    <source>
        <dbReference type="ARBA" id="ARBA00012176"/>
    </source>
</evidence>
<reference evidence="4 5" key="1">
    <citation type="journal article" date="2007" name="Proc. Natl. Acad. Sci. U.S.A.">
        <title>Dandruff-associated Malassezia genomes reveal convergent and divergent virulence traits shared with plant and human fungal pathogens.</title>
        <authorList>
            <person name="Xu J."/>
            <person name="Saunders C.W."/>
            <person name="Hu P."/>
            <person name="Grant R.A."/>
            <person name="Boekhout T."/>
            <person name="Kuramae E.E."/>
            <person name="Kronstad J.W."/>
            <person name="Deangelis Y.M."/>
            <person name="Reeder N.L."/>
            <person name="Johnstone K.R."/>
            <person name="Leland M."/>
            <person name="Fieno A.M."/>
            <person name="Begley W.M."/>
            <person name="Sun Y."/>
            <person name="Lacey M.P."/>
            <person name="Chaudhary T."/>
            <person name="Keough T."/>
            <person name="Chu L."/>
            <person name="Sears R."/>
            <person name="Yuan B."/>
            <person name="Dawson T.L.Jr."/>
        </authorList>
    </citation>
    <scope>NUCLEOTIDE SEQUENCE [LARGE SCALE GENOMIC DNA]</scope>
    <source>
        <strain evidence="5">ATCC MYA-4612 / CBS 7966</strain>
    </source>
</reference>
<name>A8PVU1_MALGO</name>
<dbReference type="EMBL" id="AAYY01000003">
    <property type="protein sequence ID" value="EDP44473.1"/>
    <property type="molecule type" value="Genomic_DNA"/>
</dbReference>
<keyword evidence="3" id="KW-1133">Transmembrane helix</keyword>
<feature type="transmembrane region" description="Helical" evidence="3">
    <location>
        <begin position="12"/>
        <end position="31"/>
    </location>
</feature>
<dbReference type="UniPathway" id="UPA00196"/>
<dbReference type="GO" id="GO:0016020">
    <property type="term" value="C:membrane"/>
    <property type="evidence" value="ECO:0007669"/>
    <property type="project" value="GOC"/>
</dbReference>
<evidence type="ECO:0000313" key="5">
    <source>
        <dbReference type="Proteomes" id="UP000008837"/>
    </source>
</evidence>
<dbReference type="FunCoup" id="A8PVU1">
    <property type="interactions" value="216"/>
</dbReference>
<dbReference type="KEGG" id="mgl:MGL_0955"/>
<dbReference type="EC" id="3.5.1.89" evidence="2"/>
<dbReference type="GO" id="GO:0006506">
    <property type="term" value="P:GPI anchor biosynthetic process"/>
    <property type="evidence" value="ECO:0007669"/>
    <property type="project" value="UniProtKB-UniPathway"/>
</dbReference>
<evidence type="ECO:0000256" key="1">
    <source>
        <dbReference type="ARBA" id="ARBA00006066"/>
    </source>
</evidence>
<proteinExistence type="inferred from homology"/>
<dbReference type="GeneID" id="5855992"/>
<dbReference type="PANTHER" id="PTHR12993">
    <property type="entry name" value="N-ACETYLGLUCOSAMINYL-PHOSPHATIDYLINOSITOL DE-N-ACETYLASE-RELATED"/>
    <property type="match status" value="1"/>
</dbReference>
<keyword evidence="3" id="KW-0472">Membrane</keyword>
<dbReference type="GO" id="GO:0000225">
    <property type="term" value="F:N-acetylglucosaminylphosphatidylinositol deacetylase activity"/>
    <property type="evidence" value="ECO:0007669"/>
    <property type="project" value="UniProtKB-EC"/>
</dbReference>
<dbReference type="InParanoid" id="A8PVU1"/>
<dbReference type="RefSeq" id="XP_001731687.1">
    <property type="nucleotide sequence ID" value="XM_001731635.1"/>
</dbReference>
<keyword evidence="3" id="KW-0812">Transmembrane</keyword>
<sequence>MRLRRLPQRTCRLLRVSLYAWCVCMLVQWLLAGSYVQGSAWRDASADRAWPRHVLVLTAHPDDECMFFGPTIQSLLKLNVTISALCLSRGNAEGLGAIREQELTASYGVLGVPRERVTCINDHALQDGMQEEWNPRHIQDVIETHLRITLPGQLLSNNHHNMTRTDVEAILTFDEGGVSLHPNHRATYEGARMYVEDMRARKQGDHKPPALWSLYSLTWRTKFLGPFSGVAQRWSRSDYVFLAPLRMYVTSLAAMRRHRTQLVWFRYLYVIFSSYMQANRIYSTTM</sequence>
<organism evidence="4 5">
    <name type="scientific">Malassezia globosa (strain ATCC MYA-4612 / CBS 7966)</name>
    <name type="common">Dandruff-associated fungus</name>
    <dbReference type="NCBI Taxonomy" id="425265"/>
    <lineage>
        <taxon>Eukaryota</taxon>
        <taxon>Fungi</taxon>
        <taxon>Dikarya</taxon>
        <taxon>Basidiomycota</taxon>
        <taxon>Ustilaginomycotina</taxon>
        <taxon>Malasseziomycetes</taxon>
        <taxon>Malasseziales</taxon>
        <taxon>Malasseziaceae</taxon>
        <taxon>Malassezia</taxon>
    </lineage>
</organism>
<dbReference type="PANTHER" id="PTHR12993:SF11">
    <property type="entry name" value="N-ACETYLGLUCOSAMINYL-PHOSPHATIDYLINOSITOL DE-N-ACETYLASE"/>
    <property type="match status" value="1"/>
</dbReference>
<gene>
    <name evidence="4" type="ORF">MGL_0955</name>
</gene>
<dbReference type="SUPFAM" id="SSF102588">
    <property type="entry name" value="LmbE-like"/>
    <property type="match status" value="1"/>
</dbReference>
<accession>A8PVU1</accession>
<keyword evidence="5" id="KW-1185">Reference proteome</keyword>
<dbReference type="InterPro" id="IPR024078">
    <property type="entry name" value="LmbE-like_dom_sf"/>
</dbReference>
<dbReference type="Proteomes" id="UP000008837">
    <property type="component" value="Unassembled WGS sequence"/>
</dbReference>
<evidence type="ECO:0000256" key="3">
    <source>
        <dbReference type="SAM" id="Phobius"/>
    </source>
</evidence>
<dbReference type="InterPro" id="IPR003737">
    <property type="entry name" value="GlcNAc_PI_deacetylase-related"/>
</dbReference>
<comment type="similarity">
    <text evidence="1">Belongs to the PIGL family.</text>
</comment>
<dbReference type="STRING" id="425265.A8PVU1"/>